<sequence length="332" mass="36523">MLKNTQMVIIQKLKALPEASLWEKSSKADEKSVKNLEGKQKVLVDHLVTITKKGRSAHTPSVMWKETKKSVDDAVPMQREQQKKFKELAQNAARRDARALHLLKNTTNAGYIRTLLKKAKSQLIEVQWMKSTETKIATLGEALSGILSALKRFFAVELCTGAEGNGCITAREEIAQAALNVEDVIAEHSVSTFDGFVQQAIRKNNEAVGLLRKIDGTRAIRELLCDARKSLREVRRAKNTKAQISPLREALGKNIGALQGTTCNQEKGNDCISAREEMAEATLDITLAIEAICGSELAKMKIDGVLMSFNPSNLESYISNVGSELASLSQQC</sequence>
<name>A0A0N4XDM0_NIPBR</name>
<organism evidence="3">
    <name type="scientific">Nippostrongylus brasiliensis</name>
    <name type="common">Rat hookworm</name>
    <dbReference type="NCBI Taxonomy" id="27835"/>
    <lineage>
        <taxon>Eukaryota</taxon>
        <taxon>Metazoa</taxon>
        <taxon>Ecdysozoa</taxon>
        <taxon>Nematoda</taxon>
        <taxon>Chromadorea</taxon>
        <taxon>Rhabditida</taxon>
        <taxon>Rhabditina</taxon>
        <taxon>Rhabditomorpha</taxon>
        <taxon>Strongyloidea</taxon>
        <taxon>Heligmosomidae</taxon>
        <taxon>Nippostrongylus</taxon>
    </lineage>
</organism>
<dbReference type="AlphaFoldDB" id="A0A0N4XDM0"/>
<gene>
    <name evidence="1" type="ORF">NBR_LOCUS622</name>
</gene>
<evidence type="ECO:0000313" key="2">
    <source>
        <dbReference type="Proteomes" id="UP000271162"/>
    </source>
</evidence>
<dbReference type="EMBL" id="UYSL01000301">
    <property type="protein sequence ID" value="VDL63423.1"/>
    <property type="molecule type" value="Genomic_DNA"/>
</dbReference>
<protein>
    <submittedName>
        <fullName evidence="3">CTNA1</fullName>
    </submittedName>
</protein>
<evidence type="ECO:0000313" key="3">
    <source>
        <dbReference type="WBParaSite" id="NBR_0000062101-mRNA-1"/>
    </source>
</evidence>
<keyword evidence="2" id="KW-1185">Reference proteome</keyword>
<evidence type="ECO:0000313" key="1">
    <source>
        <dbReference type="EMBL" id="VDL63423.1"/>
    </source>
</evidence>
<reference evidence="1 2" key="2">
    <citation type="submission" date="2018-11" db="EMBL/GenBank/DDBJ databases">
        <authorList>
            <consortium name="Pathogen Informatics"/>
        </authorList>
    </citation>
    <scope>NUCLEOTIDE SEQUENCE [LARGE SCALE GENOMIC DNA]</scope>
</reference>
<accession>A0A0N4XDM0</accession>
<dbReference type="Proteomes" id="UP000271162">
    <property type="component" value="Unassembled WGS sequence"/>
</dbReference>
<reference evidence="3" key="1">
    <citation type="submission" date="2017-02" db="UniProtKB">
        <authorList>
            <consortium name="WormBaseParasite"/>
        </authorList>
    </citation>
    <scope>IDENTIFICATION</scope>
</reference>
<proteinExistence type="predicted"/>
<dbReference type="WBParaSite" id="NBR_0000062101-mRNA-1">
    <property type="protein sequence ID" value="NBR_0000062101-mRNA-1"/>
    <property type="gene ID" value="NBR_0000062101"/>
</dbReference>